<evidence type="ECO:0000259" key="3">
    <source>
        <dbReference type="PROSITE" id="PS50048"/>
    </source>
</evidence>
<evidence type="ECO:0000256" key="1">
    <source>
        <dbReference type="SAM" id="MobiDB-lite"/>
    </source>
</evidence>
<dbReference type="InterPro" id="IPR000014">
    <property type="entry name" value="PAS"/>
</dbReference>
<keyword evidence="2" id="KW-1133">Transmembrane helix</keyword>
<feature type="domain" description="Zn(2)-C6 fungal-type" evidence="3">
    <location>
        <begin position="33"/>
        <end position="64"/>
    </location>
</feature>
<dbReference type="PROSITE" id="PS00463">
    <property type="entry name" value="ZN2_CY6_FUNGAL_1"/>
    <property type="match status" value="1"/>
</dbReference>
<feature type="region of interest" description="Disordered" evidence="1">
    <location>
        <begin position="66"/>
        <end position="261"/>
    </location>
</feature>
<protein>
    <submittedName>
        <fullName evidence="4">Fungal Zn(2)-Cys(6) binuclear cluster domain containing protein</fullName>
    </submittedName>
</protein>
<evidence type="ECO:0000313" key="4">
    <source>
        <dbReference type="EMBL" id="ELR23847.1"/>
    </source>
</evidence>
<dbReference type="AlphaFoldDB" id="L8HF21"/>
<dbReference type="KEGG" id="acan:ACA1_123360"/>
<feature type="transmembrane region" description="Helical" evidence="2">
    <location>
        <begin position="631"/>
        <end position="648"/>
    </location>
</feature>
<organism evidence="4 5">
    <name type="scientific">Acanthamoeba castellanii (strain ATCC 30010 / Neff)</name>
    <dbReference type="NCBI Taxonomy" id="1257118"/>
    <lineage>
        <taxon>Eukaryota</taxon>
        <taxon>Amoebozoa</taxon>
        <taxon>Discosea</taxon>
        <taxon>Longamoebia</taxon>
        <taxon>Centramoebida</taxon>
        <taxon>Acanthamoebidae</taxon>
        <taxon>Acanthamoeba</taxon>
    </lineage>
</organism>
<keyword evidence="5" id="KW-1185">Reference proteome</keyword>
<dbReference type="GO" id="GO:0008270">
    <property type="term" value="F:zinc ion binding"/>
    <property type="evidence" value="ECO:0007669"/>
    <property type="project" value="InterPro"/>
</dbReference>
<proteinExistence type="predicted"/>
<feature type="compositionally biased region" description="Low complexity" evidence="1">
    <location>
        <begin position="228"/>
        <end position="261"/>
    </location>
</feature>
<evidence type="ECO:0000313" key="5">
    <source>
        <dbReference type="Proteomes" id="UP000011083"/>
    </source>
</evidence>
<sequence length="693" mass="75164">MKERRTRRQRPCKRCVGVGKADQCFDVEPKKRACGPCRSAHTACDSQRPCKRCVAAGRADLCVDPELRKKGRRSRSSKTDAAAWDTCGHPALAASPPTPAKRQRTEEPPLACKVGGGQTVTDGAHTPPLSPLLPPPFPLPGLHSTGGQHPHHPFAVGFTGLPNGGSGIAGHNVRPIFPHGSPVPTNGAASGSSSSPPVPLRPASPDESRLTTIGSPLATVRAPSPAQRTPTGSRASSPPSSSASSPTSSPQASRDDAASSGGASLMQLEPLLSMFMKELRELKSSNEQVASDFKNTTEELRKEILLLHQNQQKIERRLDSLNSVVAMAPSSAPSFPSSPCIQPHEITSYSPSVLFSPSDYGLLSGPPLQPQQHSPSFMASMFAASPSPGVPSPCYDSYFARTEILSYLPFLSNYNLQSPEVPFVVDHLRKPFFALQIMESMPGEEFTPPIFVYANSAFCSLVRYPLHELLGCPLSKVSFPDEKVKRQLLSSISKSGRSIYLPQRGFLEAPPSSYSEVIRLSPLFLPRNGRITRLSTRVQFFYNEHGRVKWKICCVDGVEESGVIEMPINWLPGLPKLSVAHAVDESAHHGGGEGRGRRGRSRRLVSPGGGVPLLFHRFAVAVAATHVLRHLLFPVVVLFVLVRHFLRLRRLLLGFGRRHGVATARVDLVPWCRRRRRGLLTRSPANAPMAGLT</sequence>
<dbReference type="GO" id="GO:0000981">
    <property type="term" value="F:DNA-binding transcription factor activity, RNA polymerase II-specific"/>
    <property type="evidence" value="ECO:0007669"/>
    <property type="project" value="InterPro"/>
</dbReference>
<evidence type="ECO:0000256" key="2">
    <source>
        <dbReference type="SAM" id="Phobius"/>
    </source>
</evidence>
<dbReference type="VEuPathDB" id="AmoebaDB:ACA1_123360"/>
<feature type="compositionally biased region" description="Pro residues" evidence="1">
    <location>
        <begin position="128"/>
        <end position="139"/>
    </location>
</feature>
<keyword evidence="2" id="KW-0472">Membrane</keyword>
<accession>L8HF21</accession>
<dbReference type="EMBL" id="KB007843">
    <property type="protein sequence ID" value="ELR23847.1"/>
    <property type="molecule type" value="Genomic_DNA"/>
</dbReference>
<dbReference type="InterPro" id="IPR001138">
    <property type="entry name" value="Zn2Cys6_DnaBD"/>
</dbReference>
<dbReference type="PROSITE" id="PS50048">
    <property type="entry name" value="ZN2_CY6_FUNGAL_2"/>
    <property type="match status" value="1"/>
</dbReference>
<gene>
    <name evidence="4" type="ORF">ACA1_123360</name>
</gene>
<name>L8HF21_ACACF</name>
<dbReference type="Proteomes" id="UP000011083">
    <property type="component" value="Unassembled WGS sequence"/>
</dbReference>
<dbReference type="RefSeq" id="XP_004353375.1">
    <property type="nucleotide sequence ID" value="XM_004353323.1"/>
</dbReference>
<dbReference type="GeneID" id="14924841"/>
<dbReference type="OrthoDB" id="1555531at2759"/>
<keyword evidence="2" id="KW-0812">Transmembrane</keyword>
<dbReference type="CDD" id="cd00067">
    <property type="entry name" value="GAL4"/>
    <property type="match status" value="1"/>
</dbReference>
<reference evidence="4 5" key="1">
    <citation type="journal article" date="2013" name="Genome Biol.">
        <title>Genome of Acanthamoeba castellanii highlights extensive lateral gene transfer and early evolution of tyrosine kinase signaling.</title>
        <authorList>
            <person name="Clarke M."/>
            <person name="Lohan A.J."/>
            <person name="Liu B."/>
            <person name="Lagkouvardos I."/>
            <person name="Roy S."/>
            <person name="Zafar N."/>
            <person name="Bertelli C."/>
            <person name="Schilde C."/>
            <person name="Kianianmomeni A."/>
            <person name="Burglin T.R."/>
            <person name="Frech C."/>
            <person name="Turcotte B."/>
            <person name="Kopec K.O."/>
            <person name="Synnott J.M."/>
            <person name="Choo C."/>
            <person name="Paponov I."/>
            <person name="Finkler A."/>
            <person name="Soon Heng Tan C."/>
            <person name="Hutchins A.P."/>
            <person name="Weinmeier T."/>
            <person name="Rattei T."/>
            <person name="Chu J.S."/>
            <person name="Gimenez G."/>
            <person name="Irimia M."/>
            <person name="Rigden D.J."/>
            <person name="Fitzpatrick D.A."/>
            <person name="Lorenzo-Morales J."/>
            <person name="Bateman A."/>
            <person name="Chiu C.H."/>
            <person name="Tang P."/>
            <person name="Hegemann P."/>
            <person name="Fromm H."/>
            <person name="Raoult D."/>
            <person name="Greub G."/>
            <person name="Miranda-Saavedra D."/>
            <person name="Chen N."/>
            <person name="Nash P."/>
            <person name="Ginger M.L."/>
            <person name="Horn M."/>
            <person name="Schaap P."/>
            <person name="Caler L."/>
            <person name="Loftus B."/>
        </authorList>
    </citation>
    <scope>NUCLEOTIDE SEQUENCE [LARGE SCALE GENOMIC DNA]</scope>
    <source>
        <strain evidence="4 5">Neff</strain>
    </source>
</reference>
<dbReference type="CDD" id="cd00130">
    <property type="entry name" value="PAS"/>
    <property type="match status" value="1"/>
</dbReference>